<organism evidence="1 2">
    <name type="scientific">Capnocytophaga granulosa</name>
    <dbReference type="NCBI Taxonomy" id="45242"/>
    <lineage>
        <taxon>Bacteria</taxon>
        <taxon>Pseudomonadati</taxon>
        <taxon>Bacteroidota</taxon>
        <taxon>Flavobacteriia</taxon>
        <taxon>Flavobacteriales</taxon>
        <taxon>Flavobacteriaceae</taxon>
        <taxon>Capnocytophaga</taxon>
    </lineage>
</organism>
<dbReference type="EMBL" id="FNND01000005">
    <property type="protein sequence ID" value="SDW88604.1"/>
    <property type="molecule type" value="Genomic_DNA"/>
</dbReference>
<accession>A0A1H2X812</accession>
<dbReference type="InterPro" id="IPR003718">
    <property type="entry name" value="OsmC/Ohr_fam"/>
</dbReference>
<name>A0A1H2X812_9FLAO</name>
<dbReference type="InterPro" id="IPR036102">
    <property type="entry name" value="OsmC/Ohrsf"/>
</dbReference>
<sequence>MHEVTVYWEGDMQFTSTNPSGNSFFIDTTPENGGENNGMHPKALMLSALAGCTGLDVLALLKKKQIVLDNFTLDVQGKLAKNHPRIYEEVTVNYYFEGEDLDVEQITQVVSLSVEKYCGVIAMFRQFATVHIKLFFNSEEHPYHGE</sequence>
<dbReference type="Pfam" id="PF02566">
    <property type="entry name" value="OsmC"/>
    <property type="match status" value="1"/>
</dbReference>
<evidence type="ECO:0000313" key="1">
    <source>
        <dbReference type="EMBL" id="SDW88604.1"/>
    </source>
</evidence>
<proteinExistence type="predicted"/>
<dbReference type="PANTHER" id="PTHR34352:SF1">
    <property type="entry name" value="PROTEIN YHFA"/>
    <property type="match status" value="1"/>
</dbReference>
<dbReference type="Proteomes" id="UP000182771">
    <property type="component" value="Unassembled WGS sequence"/>
</dbReference>
<keyword evidence="2" id="KW-1185">Reference proteome</keyword>
<protein>
    <submittedName>
        <fullName evidence="1">Putative redox protein</fullName>
    </submittedName>
</protein>
<dbReference type="RefSeq" id="WP_016420861.1">
    <property type="nucleotide sequence ID" value="NZ_FNND01000005.1"/>
</dbReference>
<gene>
    <name evidence="1" type="ORF">SAMN05444420_10510</name>
</gene>
<dbReference type="SUPFAM" id="SSF82784">
    <property type="entry name" value="OsmC-like"/>
    <property type="match status" value="1"/>
</dbReference>
<dbReference type="AlphaFoldDB" id="A0A1H2X812"/>
<dbReference type="InterPro" id="IPR015946">
    <property type="entry name" value="KH_dom-like_a/b"/>
</dbReference>
<dbReference type="OrthoDB" id="9804010at2"/>
<comment type="caution">
    <text evidence="1">The sequence shown here is derived from an EMBL/GenBank/DDBJ whole genome shotgun (WGS) entry which is preliminary data.</text>
</comment>
<reference evidence="1 2" key="1">
    <citation type="submission" date="2016-10" db="EMBL/GenBank/DDBJ databases">
        <authorList>
            <person name="Varghese N."/>
            <person name="Submissions S."/>
        </authorList>
    </citation>
    <scope>NUCLEOTIDE SEQUENCE [LARGE SCALE GENOMIC DNA]</scope>
    <source>
        <strain evidence="1 2">DSM 11449</strain>
    </source>
</reference>
<dbReference type="GeneID" id="85016770"/>
<dbReference type="Gene3D" id="3.30.300.20">
    <property type="match status" value="1"/>
</dbReference>
<dbReference type="PANTHER" id="PTHR34352">
    <property type="entry name" value="PROTEIN YHFA"/>
    <property type="match status" value="1"/>
</dbReference>
<evidence type="ECO:0000313" key="2">
    <source>
        <dbReference type="Proteomes" id="UP000182771"/>
    </source>
</evidence>